<evidence type="ECO:0000259" key="10">
    <source>
        <dbReference type="Pfam" id="PF01545"/>
    </source>
</evidence>
<name>A0A067LCI7_JATCU</name>
<dbReference type="InterPro" id="IPR027469">
    <property type="entry name" value="Cation_efflux_TMD_sf"/>
</dbReference>
<keyword evidence="3" id="KW-0813">Transport</keyword>
<dbReference type="NCBIfam" id="TIGR01297">
    <property type="entry name" value="CDF"/>
    <property type="match status" value="1"/>
</dbReference>
<dbReference type="InterPro" id="IPR050681">
    <property type="entry name" value="CDF/SLC30A"/>
</dbReference>
<dbReference type="GO" id="GO:0005773">
    <property type="term" value="C:vacuole"/>
    <property type="evidence" value="ECO:0007669"/>
    <property type="project" value="TreeGrafter"/>
</dbReference>
<dbReference type="EMBL" id="KK914309">
    <property type="protein sequence ID" value="KDP42195.1"/>
    <property type="molecule type" value="Genomic_DNA"/>
</dbReference>
<evidence type="ECO:0000256" key="7">
    <source>
        <dbReference type="ARBA" id="ARBA00023065"/>
    </source>
</evidence>
<dbReference type="Gene3D" id="1.20.1510.10">
    <property type="entry name" value="Cation efflux protein transmembrane domain"/>
    <property type="match status" value="1"/>
</dbReference>
<organism evidence="12 13">
    <name type="scientific">Jatropha curcas</name>
    <name type="common">Barbados nut</name>
    <dbReference type="NCBI Taxonomy" id="180498"/>
    <lineage>
        <taxon>Eukaryota</taxon>
        <taxon>Viridiplantae</taxon>
        <taxon>Streptophyta</taxon>
        <taxon>Embryophyta</taxon>
        <taxon>Tracheophyta</taxon>
        <taxon>Spermatophyta</taxon>
        <taxon>Magnoliopsida</taxon>
        <taxon>eudicotyledons</taxon>
        <taxon>Gunneridae</taxon>
        <taxon>Pentapetalae</taxon>
        <taxon>rosids</taxon>
        <taxon>fabids</taxon>
        <taxon>Malpighiales</taxon>
        <taxon>Euphorbiaceae</taxon>
        <taxon>Crotonoideae</taxon>
        <taxon>Jatropheae</taxon>
        <taxon>Jatropha</taxon>
    </lineage>
</organism>
<dbReference type="Pfam" id="PF16916">
    <property type="entry name" value="ZT_dimer"/>
    <property type="match status" value="1"/>
</dbReference>
<feature type="domain" description="Cation efflux protein transmembrane" evidence="10">
    <location>
        <begin position="67"/>
        <end position="297"/>
    </location>
</feature>
<evidence type="ECO:0000256" key="9">
    <source>
        <dbReference type="SAM" id="Phobius"/>
    </source>
</evidence>
<accession>A0A067LCI7</accession>
<feature type="transmembrane region" description="Helical" evidence="9">
    <location>
        <begin position="164"/>
        <end position="185"/>
    </location>
</feature>
<evidence type="ECO:0000256" key="3">
    <source>
        <dbReference type="ARBA" id="ARBA00022448"/>
    </source>
</evidence>
<dbReference type="PANTHER" id="PTHR11562">
    <property type="entry name" value="CATION EFFLUX PROTEIN/ ZINC TRANSPORTER"/>
    <property type="match status" value="1"/>
</dbReference>
<comment type="similarity">
    <text evidence="2">Belongs to the cation diffusion facilitator (CDF) transporter (TC 2.A.4) family. SLC30A subfamily.</text>
</comment>
<feature type="transmembrane region" description="Helical" evidence="9">
    <location>
        <begin position="268"/>
        <end position="289"/>
    </location>
</feature>
<dbReference type="InterPro" id="IPR058533">
    <property type="entry name" value="Cation_efflux_TM"/>
</dbReference>
<protein>
    <submittedName>
        <fullName evidence="12">Uncharacterized protein</fullName>
    </submittedName>
</protein>
<dbReference type="STRING" id="180498.A0A067LCI7"/>
<keyword evidence="8 9" id="KW-0472">Membrane</keyword>
<evidence type="ECO:0000256" key="2">
    <source>
        <dbReference type="ARBA" id="ARBA00008873"/>
    </source>
</evidence>
<feature type="transmembrane region" description="Helical" evidence="9">
    <location>
        <begin position="239"/>
        <end position="262"/>
    </location>
</feature>
<dbReference type="Pfam" id="PF01545">
    <property type="entry name" value="Cation_efflux"/>
    <property type="match status" value="1"/>
</dbReference>
<evidence type="ECO:0000256" key="5">
    <source>
        <dbReference type="ARBA" id="ARBA00022906"/>
    </source>
</evidence>
<dbReference type="InterPro" id="IPR027470">
    <property type="entry name" value="Cation_efflux_CTD"/>
</dbReference>
<evidence type="ECO:0000256" key="8">
    <source>
        <dbReference type="ARBA" id="ARBA00023136"/>
    </source>
</evidence>
<keyword evidence="5" id="KW-0862">Zinc</keyword>
<dbReference type="OrthoDB" id="9944568at2759"/>
<gene>
    <name evidence="12" type="ORF">JCGZ_02925</name>
</gene>
<keyword evidence="6 9" id="KW-1133">Transmembrane helix</keyword>
<keyword evidence="13" id="KW-1185">Reference proteome</keyword>
<dbReference type="GO" id="GO:0005385">
    <property type="term" value="F:zinc ion transmembrane transporter activity"/>
    <property type="evidence" value="ECO:0007669"/>
    <property type="project" value="TreeGrafter"/>
</dbReference>
<evidence type="ECO:0000256" key="4">
    <source>
        <dbReference type="ARBA" id="ARBA00022692"/>
    </source>
</evidence>
<sequence length="375" mass="41443">MEHEEASILQLQNQKDVEMIVSSEENAILPATAHLSCNSVCAFSKQENDTLESEERSKSAVKLVGLIIFYLLVMTVEIVGGLKANSLAVITDAAHLLTDVAGFCVSLFAVWASGWEATSQQSFGFNRLEVLGALLSVQLIWIVSVILIYEAVDKIIHRSSEVNGGLMFAIAAFGFIVNLIMVVWLGHDHSHHASHVHNHDHIHNHKDGDLCPGNEEEGTGLVLSSPEKRKILNINIQGAYLHVMADLIQTVGVMVAGVIIWLKPEWLVVDLICTLIFSGFVLYSTIPMLRDVYGILMERTPCEINIGKVECGLKSIKGVQDIHDLHIWAITVGKLVLSCHVVAEPGISSTEILNRINDYCKKTYRIRHVTVQIEQ</sequence>
<evidence type="ECO:0000256" key="1">
    <source>
        <dbReference type="ARBA" id="ARBA00004141"/>
    </source>
</evidence>
<dbReference type="SUPFAM" id="SSF161111">
    <property type="entry name" value="Cation efflux protein transmembrane domain-like"/>
    <property type="match status" value="1"/>
</dbReference>
<reference evidence="12 13" key="1">
    <citation type="journal article" date="2014" name="PLoS ONE">
        <title>Global Analysis of Gene Expression Profiles in Physic Nut (Jatropha curcas L.) Seedlings Exposed to Salt Stress.</title>
        <authorList>
            <person name="Zhang L."/>
            <person name="Zhang C."/>
            <person name="Wu P."/>
            <person name="Chen Y."/>
            <person name="Li M."/>
            <person name="Jiang H."/>
            <person name="Wu G."/>
        </authorList>
    </citation>
    <scope>NUCLEOTIDE SEQUENCE [LARGE SCALE GENOMIC DNA]</scope>
    <source>
        <strain evidence="13">cv. GZQX0401</strain>
        <tissue evidence="12">Young leaves</tissue>
    </source>
</reference>
<evidence type="ECO:0000313" key="12">
    <source>
        <dbReference type="EMBL" id="KDP42195.1"/>
    </source>
</evidence>
<evidence type="ECO:0000256" key="6">
    <source>
        <dbReference type="ARBA" id="ARBA00022989"/>
    </source>
</evidence>
<feature type="domain" description="Cation efflux protein cytoplasmic" evidence="11">
    <location>
        <begin position="303"/>
        <end position="374"/>
    </location>
</feature>
<dbReference type="InterPro" id="IPR002524">
    <property type="entry name" value="Cation_efflux"/>
</dbReference>
<keyword evidence="5" id="KW-0864">Zinc transport</keyword>
<dbReference type="Proteomes" id="UP000027138">
    <property type="component" value="Unassembled WGS sequence"/>
</dbReference>
<feature type="transmembrane region" description="Helical" evidence="9">
    <location>
        <begin position="60"/>
        <end position="80"/>
    </location>
</feature>
<feature type="transmembrane region" description="Helical" evidence="9">
    <location>
        <begin position="130"/>
        <end position="152"/>
    </location>
</feature>
<dbReference type="PANTHER" id="PTHR11562:SF54">
    <property type="entry name" value="METAL TOLERANCE PROTEIN B"/>
    <property type="match status" value="1"/>
</dbReference>
<keyword evidence="4 9" id="KW-0812">Transmembrane</keyword>
<evidence type="ECO:0000259" key="11">
    <source>
        <dbReference type="Pfam" id="PF16916"/>
    </source>
</evidence>
<dbReference type="SUPFAM" id="SSF160240">
    <property type="entry name" value="Cation efflux protein cytoplasmic domain-like"/>
    <property type="match status" value="1"/>
</dbReference>
<dbReference type="AlphaFoldDB" id="A0A067LCI7"/>
<evidence type="ECO:0000313" key="13">
    <source>
        <dbReference type="Proteomes" id="UP000027138"/>
    </source>
</evidence>
<comment type="subcellular location">
    <subcellularLocation>
        <location evidence="1">Membrane</location>
        <topology evidence="1">Multi-pass membrane protein</topology>
    </subcellularLocation>
</comment>
<dbReference type="GO" id="GO:0005886">
    <property type="term" value="C:plasma membrane"/>
    <property type="evidence" value="ECO:0007669"/>
    <property type="project" value="TreeGrafter"/>
</dbReference>
<proteinExistence type="inferred from homology"/>
<dbReference type="InterPro" id="IPR036837">
    <property type="entry name" value="Cation_efflux_CTD_sf"/>
</dbReference>
<keyword evidence="7" id="KW-0406">Ion transport</keyword>
<feature type="transmembrane region" description="Helical" evidence="9">
    <location>
        <begin position="100"/>
        <end position="118"/>
    </location>
</feature>